<feature type="compositionally biased region" description="Gly residues" evidence="1">
    <location>
        <begin position="98"/>
        <end position="108"/>
    </location>
</feature>
<dbReference type="AlphaFoldDB" id="A0A9W6BAG8"/>
<accession>A0A9W6BAG8</accession>
<organism evidence="2 3">
    <name type="scientific">Pleodorina starrii</name>
    <dbReference type="NCBI Taxonomy" id="330485"/>
    <lineage>
        <taxon>Eukaryota</taxon>
        <taxon>Viridiplantae</taxon>
        <taxon>Chlorophyta</taxon>
        <taxon>core chlorophytes</taxon>
        <taxon>Chlorophyceae</taxon>
        <taxon>CS clade</taxon>
        <taxon>Chlamydomonadales</taxon>
        <taxon>Volvocaceae</taxon>
        <taxon>Pleodorina</taxon>
    </lineage>
</organism>
<sequence length="316" mass="32039">MLRPAIRAGPQAASSGIVARPPPAMQASGSMQQHTAGGVPPRTRTPAFGGQDLPKSTSNSKDEQRSPNIEPAAPGSETDWTAGRSNRAAYSNEAVRGSGPGAVAGTSGGAPTDNSVDGSTGGGSDGSRGGLGPKGYVTHYNMLADSESLMAVDALAAAESLAVAAEAKAAQAVGMSAPLLPVSSVAQSKWQDKSQQTSFRRMHSHITRAVGMKDNDDGNNGVGLGTSGGIRGGDKGSGEDGGSLDLPESPFSRPGSAPPGLQGPLEMQPQQLNGRLLLPLKSRSLRTTLKLGEDVSAVGLPPEGVDKRLEAKYPGE</sequence>
<evidence type="ECO:0000313" key="2">
    <source>
        <dbReference type="EMBL" id="GLC48521.1"/>
    </source>
</evidence>
<feature type="region of interest" description="Disordered" evidence="1">
    <location>
        <begin position="211"/>
        <end position="269"/>
    </location>
</feature>
<proteinExistence type="predicted"/>
<feature type="compositionally biased region" description="Gly residues" evidence="1">
    <location>
        <begin position="119"/>
        <end position="131"/>
    </location>
</feature>
<gene>
    <name evidence="2" type="primary">PLEST001063</name>
    <name evidence="2" type="ORF">PLESTB_000107100</name>
</gene>
<dbReference type="Proteomes" id="UP001165080">
    <property type="component" value="Unassembled WGS sequence"/>
</dbReference>
<feature type="region of interest" description="Disordered" evidence="1">
    <location>
        <begin position="297"/>
        <end position="316"/>
    </location>
</feature>
<keyword evidence="3" id="KW-1185">Reference proteome</keyword>
<reference evidence="2 3" key="1">
    <citation type="journal article" date="2023" name="Commun. Biol.">
        <title>Reorganization of the ancestral sex-determining regions during the evolution of trioecy in Pleodorina starrii.</title>
        <authorList>
            <person name="Takahashi K."/>
            <person name="Suzuki S."/>
            <person name="Kawai-Toyooka H."/>
            <person name="Yamamoto K."/>
            <person name="Hamaji T."/>
            <person name="Ootsuki R."/>
            <person name="Yamaguchi H."/>
            <person name="Kawachi M."/>
            <person name="Higashiyama T."/>
            <person name="Nozaki H."/>
        </authorList>
    </citation>
    <scope>NUCLEOTIDE SEQUENCE [LARGE SCALE GENOMIC DNA]</scope>
    <source>
        <strain evidence="2 3">NIES-4479</strain>
    </source>
</reference>
<feature type="compositionally biased region" description="Basic and acidic residues" evidence="1">
    <location>
        <begin position="304"/>
        <end position="316"/>
    </location>
</feature>
<feature type="compositionally biased region" description="Gly residues" evidence="1">
    <location>
        <begin position="220"/>
        <end position="231"/>
    </location>
</feature>
<dbReference type="EMBL" id="BRXU01000001">
    <property type="protein sequence ID" value="GLC48521.1"/>
    <property type="molecule type" value="Genomic_DNA"/>
</dbReference>
<comment type="caution">
    <text evidence="2">The sequence shown here is derived from an EMBL/GenBank/DDBJ whole genome shotgun (WGS) entry which is preliminary data.</text>
</comment>
<evidence type="ECO:0000313" key="3">
    <source>
        <dbReference type="Proteomes" id="UP001165080"/>
    </source>
</evidence>
<name>A0A9W6BAG8_9CHLO</name>
<evidence type="ECO:0000256" key="1">
    <source>
        <dbReference type="SAM" id="MobiDB-lite"/>
    </source>
</evidence>
<feature type="region of interest" description="Disordered" evidence="1">
    <location>
        <begin position="1"/>
        <end position="131"/>
    </location>
</feature>
<protein>
    <submittedName>
        <fullName evidence="2">Uncharacterized protein</fullName>
    </submittedName>
</protein>